<dbReference type="PROSITE" id="PS50006">
    <property type="entry name" value="FHA_DOMAIN"/>
    <property type="match status" value="1"/>
</dbReference>
<feature type="coiled-coil region" evidence="1">
    <location>
        <begin position="319"/>
        <end position="368"/>
    </location>
</feature>
<dbReference type="Gene3D" id="2.60.200.20">
    <property type="match status" value="1"/>
</dbReference>
<dbReference type="PANTHER" id="PTHR18853">
    <property type="entry name" value="FORKHEAD-ASSOCIATED DOMAIN-CONTAINING PROTEIN 1-RELATED"/>
    <property type="match status" value="1"/>
</dbReference>
<keyword evidence="5" id="KW-1185">Reference proteome</keyword>
<keyword evidence="1" id="KW-0175">Coiled coil</keyword>
<evidence type="ECO:0000313" key="5">
    <source>
        <dbReference type="Proteomes" id="UP001178461"/>
    </source>
</evidence>
<dbReference type="InterPro" id="IPR052642">
    <property type="entry name" value="CC-FHA_domain"/>
</dbReference>
<dbReference type="SUPFAM" id="SSF49879">
    <property type="entry name" value="SMAD/FHA domain"/>
    <property type="match status" value="1"/>
</dbReference>
<feature type="compositionally biased region" description="Basic and acidic residues" evidence="2">
    <location>
        <begin position="1022"/>
        <end position="1032"/>
    </location>
</feature>
<dbReference type="InterPro" id="IPR000253">
    <property type="entry name" value="FHA_dom"/>
</dbReference>
<feature type="domain" description="FHA" evidence="3">
    <location>
        <begin position="96"/>
        <end position="147"/>
    </location>
</feature>
<dbReference type="SMART" id="SM00240">
    <property type="entry name" value="FHA"/>
    <property type="match status" value="1"/>
</dbReference>
<evidence type="ECO:0000256" key="2">
    <source>
        <dbReference type="SAM" id="MobiDB-lite"/>
    </source>
</evidence>
<feature type="compositionally biased region" description="Polar residues" evidence="2">
    <location>
        <begin position="210"/>
        <end position="228"/>
    </location>
</feature>
<feature type="coiled-coil region" evidence="1">
    <location>
        <begin position="419"/>
        <end position="497"/>
    </location>
</feature>
<gene>
    <name evidence="4" type="ORF">PODLI_1B034110</name>
</gene>
<dbReference type="Proteomes" id="UP001178461">
    <property type="component" value="Chromosome 8"/>
</dbReference>
<protein>
    <submittedName>
        <fullName evidence="4">Forkhead-associated domain-containing protein 1-like isoform X1</fullName>
    </submittedName>
</protein>
<dbReference type="InterPro" id="IPR008984">
    <property type="entry name" value="SMAD_FHA_dom_sf"/>
</dbReference>
<feature type="region of interest" description="Disordered" evidence="2">
    <location>
        <begin position="201"/>
        <end position="240"/>
    </location>
</feature>
<reference evidence="4" key="1">
    <citation type="submission" date="2022-12" db="EMBL/GenBank/DDBJ databases">
        <authorList>
            <person name="Alioto T."/>
            <person name="Alioto T."/>
            <person name="Gomez Garrido J."/>
        </authorList>
    </citation>
    <scope>NUCLEOTIDE SEQUENCE</scope>
</reference>
<organism evidence="4 5">
    <name type="scientific">Podarcis lilfordi</name>
    <name type="common">Lilford's wall lizard</name>
    <dbReference type="NCBI Taxonomy" id="74358"/>
    <lineage>
        <taxon>Eukaryota</taxon>
        <taxon>Metazoa</taxon>
        <taxon>Chordata</taxon>
        <taxon>Craniata</taxon>
        <taxon>Vertebrata</taxon>
        <taxon>Euteleostomi</taxon>
        <taxon>Lepidosauria</taxon>
        <taxon>Squamata</taxon>
        <taxon>Bifurcata</taxon>
        <taxon>Unidentata</taxon>
        <taxon>Episquamata</taxon>
        <taxon>Laterata</taxon>
        <taxon>Lacertibaenia</taxon>
        <taxon>Lacertidae</taxon>
        <taxon>Podarcis</taxon>
    </lineage>
</organism>
<dbReference type="EMBL" id="OX395133">
    <property type="protein sequence ID" value="CAI5782714.1"/>
    <property type="molecule type" value="Genomic_DNA"/>
</dbReference>
<feature type="region of interest" description="Disordered" evidence="2">
    <location>
        <begin position="1022"/>
        <end position="1057"/>
    </location>
</feature>
<sequence length="1356" mass="153089">METSPAATQAHTGLKVAALLDWIEGEVGWGRGGAVGGSVVCVSLCVCVCVCVCFNFFQALVRPHAFNPWRKKAKGNTMKAFLKSPDGILALRPKITTIGRHEDSDIILKSLGIEEHHAAIEFSDSENSFILRDFNSTHGTFVNDCHIQNAAVKVSPGDILRFGSNGTAFELVLENGPQVSCPPVSRRVAWPGQLHLVTETKPPSPVAASQFPSLQSQRSPPISRSWSYGGSGTLPHPPLRKRPVNAWGRPVASPSFSPDAFIKPSAPIPGSGAAIGPLTNVHQGDALLKERDEVILKMGNEISRLSGFESECSRKDTVIANLQNEIAMMTEKMMAALAKKDAEFHQKLVDLEQDVSAKTKEIKALKEEVCNLQSNTSEVLYHSLSERDLQIAHWKQETEALKKSCSLTTGLVTSLQKDITSKDHNIQQLKIEVEKFRRESREKDNQLAQVSAQCARIKEEMKREFREREVNAYQNQISELELQVKRYKEDINKFRTEHGMLTNKLAEKTKAEGDLKKECERRSQQLQEMGRRERLIKSDLDLAATQAQRFRHQLTKALFSQLPEKALTDQQIVEKIEEIQVTSEEYCQREALLKEELLAKNSEIEEVSENVDLLKKALDGLQDFLGTSYCSSSLKKEICNLQNLCLTPPALGVQTSTAGVLCSLLGWVDAVECLLRDVGLDVSGSEKGMASYMKKLLGKHHETMAKLQTLQNQLKMAEMSQDSLLQEKLNELKEKLEERFRDRERELQENEKVLEGLAALEEAKLKEAIDEEKKKVRDLEAQMKRSAEVIELKTKSEEALNAKIKKALESLEEVKRRKTVAEEKLTVWEKRLKSIENENEMQKQKHQEEITEYKEQIKQHSKTIVDLENKFVEAVQKLKAAKEENAKLQKQIEDMQREFCKLLPTHPPEVPCPEGSAVFLKEGLAAAKHEIVSNQAVISELKKELSEARARVSDVIGELSEKQKMELEQKRRLVHSQAHELNQLREKLFEMSKLVDQKDADLKAQSEELRNIRGKLQELATERKEKAGEPKKIAQHKSVQTRSSTPDEAPTSKKVSSVSLADLGARCKGSRHEEIISRQKGALAELRQRVRMLERGHPLGFEERIGEPLRVLKKGPAEKGDERTEKEQVTTLMTAADANQLQSSVSRTDPNLTIERTAKLEMADALDLSENMYLSLIQDLANLVNVKELTGMQTVKHLPYDEREKLGVRRQKDLGLLFDKIRKLKDRLERKESLLKEYERDVGQFRTNKQTLQACQSELAKLADKIYREAEEKALLKEALERTKLQLTQEKKLNRALKQHKNQLEERKSEISSCYACTLKFRDSKTAAPKKPFPEKQVVAGPGAACKKRVHCSTSA</sequence>
<dbReference type="Gene3D" id="1.10.287.1490">
    <property type="match status" value="1"/>
</dbReference>
<evidence type="ECO:0000259" key="3">
    <source>
        <dbReference type="PROSITE" id="PS50006"/>
    </source>
</evidence>
<name>A0AA35KSL2_9SAUR</name>
<dbReference type="CDD" id="cd22700">
    <property type="entry name" value="FHA_FHAD1"/>
    <property type="match status" value="1"/>
</dbReference>
<proteinExistence type="predicted"/>
<evidence type="ECO:0000313" key="4">
    <source>
        <dbReference type="EMBL" id="CAI5782714.1"/>
    </source>
</evidence>
<feature type="coiled-coil region" evidence="1">
    <location>
        <begin position="1221"/>
        <end position="1310"/>
    </location>
</feature>
<feature type="coiled-coil region" evidence="1">
    <location>
        <begin position="590"/>
        <end position="617"/>
    </location>
</feature>
<accession>A0AA35KSL2</accession>
<dbReference type="Pfam" id="PF00498">
    <property type="entry name" value="FHA"/>
    <property type="match status" value="1"/>
</dbReference>
<feature type="compositionally biased region" description="Polar residues" evidence="2">
    <location>
        <begin position="1037"/>
        <end position="1046"/>
    </location>
</feature>
<dbReference type="PANTHER" id="PTHR18853:SF7">
    <property type="entry name" value="FORKHEAD-ASSOCIATED DOMAIN-CONTAINING PROTEIN 1"/>
    <property type="match status" value="1"/>
</dbReference>
<feature type="coiled-coil region" evidence="1">
    <location>
        <begin position="693"/>
        <end position="898"/>
    </location>
</feature>
<evidence type="ECO:0000256" key="1">
    <source>
        <dbReference type="SAM" id="Coils"/>
    </source>
</evidence>